<name>A0A2T0LB81_9BACL</name>
<dbReference type="SUPFAM" id="SSF56281">
    <property type="entry name" value="Metallo-hydrolase/oxidoreductase"/>
    <property type="match status" value="1"/>
</dbReference>
<dbReference type="Proteomes" id="UP000237797">
    <property type="component" value="Unassembled WGS sequence"/>
</dbReference>
<dbReference type="PANTHER" id="PTHR42951:SF4">
    <property type="entry name" value="ACYL-COENZYME A THIOESTERASE MBLAC2"/>
    <property type="match status" value="1"/>
</dbReference>
<dbReference type="InterPro" id="IPR050855">
    <property type="entry name" value="NDM-1-like"/>
</dbReference>
<dbReference type="PANTHER" id="PTHR42951">
    <property type="entry name" value="METALLO-BETA-LACTAMASE DOMAIN-CONTAINING"/>
    <property type="match status" value="1"/>
</dbReference>
<comment type="caution">
    <text evidence="2">The sequence shown here is derived from an EMBL/GenBank/DDBJ whole genome shotgun (WGS) entry which is preliminary data.</text>
</comment>
<dbReference type="GO" id="GO:0016787">
    <property type="term" value="F:hydrolase activity"/>
    <property type="evidence" value="ECO:0007669"/>
    <property type="project" value="UniProtKB-KW"/>
</dbReference>
<dbReference type="InterPro" id="IPR036866">
    <property type="entry name" value="RibonucZ/Hydroxyglut_hydro"/>
</dbReference>
<evidence type="ECO:0000259" key="1">
    <source>
        <dbReference type="SMART" id="SM00849"/>
    </source>
</evidence>
<evidence type="ECO:0000313" key="2">
    <source>
        <dbReference type="EMBL" id="PRX39123.1"/>
    </source>
</evidence>
<keyword evidence="2" id="KW-0378">Hydrolase</keyword>
<dbReference type="EMBL" id="PVNE01000029">
    <property type="protein sequence ID" value="PRX39123.1"/>
    <property type="molecule type" value="Genomic_DNA"/>
</dbReference>
<protein>
    <submittedName>
        <fullName evidence="2">Glyoxylase-like metal-dependent hydrolase (Beta-lactamase superfamily II)</fullName>
    </submittedName>
</protein>
<sequence length="316" mass="35933">MHLTPLDKAGFLLCFQDARTLHGSYGLSFNRNPDKIVNEHSINAVIEMPRVQVETRVIDDVHAFKGQYKRYGYPARFCLYYVDGLLIDTGPPHARRAVCEWLEDKALDRIVLTHFHEDHSGNAREISRRHGAPVLMGEETAGILSDPPRLPLYRRAVWGQMDAVSGRKLPGLLETAGHRFRVVPTPGHAADHVALIEEEKGWLFAGDLFLSNRLIYGMRGESVPQLIDSLRRVLEYPVHILFCGHSGVVPDGRSALEKKLRFLEWLREETYHLADRGFTPREISRRLLAGGKRMEWLTLGEFSSVHLIRSIMEGRG</sequence>
<organism evidence="2 3">
    <name type="scientific">Planifilum fimeticola</name>
    <dbReference type="NCBI Taxonomy" id="201975"/>
    <lineage>
        <taxon>Bacteria</taxon>
        <taxon>Bacillati</taxon>
        <taxon>Bacillota</taxon>
        <taxon>Bacilli</taxon>
        <taxon>Bacillales</taxon>
        <taxon>Thermoactinomycetaceae</taxon>
        <taxon>Planifilum</taxon>
    </lineage>
</organism>
<reference evidence="2 3" key="1">
    <citation type="submission" date="2018-03" db="EMBL/GenBank/DDBJ databases">
        <title>Genomic Encyclopedia of Archaeal and Bacterial Type Strains, Phase II (KMG-II): from individual species to whole genera.</title>
        <authorList>
            <person name="Goeker M."/>
        </authorList>
    </citation>
    <scope>NUCLEOTIDE SEQUENCE [LARGE SCALE GENOMIC DNA]</scope>
    <source>
        <strain evidence="2 3">DSM 44946</strain>
    </source>
</reference>
<accession>A0A2T0LB81</accession>
<dbReference type="SMART" id="SM00849">
    <property type="entry name" value="Lactamase_B"/>
    <property type="match status" value="1"/>
</dbReference>
<dbReference type="Gene3D" id="3.60.15.10">
    <property type="entry name" value="Ribonuclease Z/Hydroxyacylglutathione hydrolase-like"/>
    <property type="match status" value="1"/>
</dbReference>
<keyword evidence="3" id="KW-1185">Reference proteome</keyword>
<proteinExistence type="predicted"/>
<feature type="domain" description="Metallo-beta-lactamase" evidence="1">
    <location>
        <begin position="75"/>
        <end position="245"/>
    </location>
</feature>
<dbReference type="AlphaFoldDB" id="A0A2T0LB81"/>
<dbReference type="InterPro" id="IPR001279">
    <property type="entry name" value="Metallo-B-lactamas"/>
</dbReference>
<gene>
    <name evidence="2" type="ORF">CLV97_12911</name>
</gene>
<evidence type="ECO:0000313" key="3">
    <source>
        <dbReference type="Proteomes" id="UP000237797"/>
    </source>
</evidence>
<dbReference type="Pfam" id="PF00753">
    <property type="entry name" value="Lactamase_B"/>
    <property type="match status" value="1"/>
</dbReference>